<dbReference type="AlphaFoldDB" id="A0AAD5D168"/>
<name>A0AAD5D168_AMBAR</name>
<dbReference type="InterPro" id="IPR038765">
    <property type="entry name" value="Papain-like_cys_pep_sf"/>
</dbReference>
<feature type="compositionally biased region" description="Basic residues" evidence="1">
    <location>
        <begin position="8"/>
        <end position="21"/>
    </location>
</feature>
<dbReference type="InterPro" id="IPR058352">
    <property type="entry name" value="DUF8039"/>
</dbReference>
<protein>
    <recommendedName>
        <fullName evidence="2">DUF8039 domain-containing protein</fullName>
    </recommendedName>
</protein>
<evidence type="ECO:0000256" key="1">
    <source>
        <dbReference type="SAM" id="MobiDB-lite"/>
    </source>
</evidence>
<feature type="domain" description="DUF8039" evidence="2">
    <location>
        <begin position="332"/>
        <end position="423"/>
    </location>
</feature>
<dbReference type="Pfam" id="PF26133">
    <property type="entry name" value="DUF8039"/>
    <property type="match status" value="1"/>
</dbReference>
<accession>A0AAD5D168</accession>
<organism evidence="3 4">
    <name type="scientific">Ambrosia artemisiifolia</name>
    <name type="common">Common ragweed</name>
    <dbReference type="NCBI Taxonomy" id="4212"/>
    <lineage>
        <taxon>Eukaryota</taxon>
        <taxon>Viridiplantae</taxon>
        <taxon>Streptophyta</taxon>
        <taxon>Embryophyta</taxon>
        <taxon>Tracheophyta</taxon>
        <taxon>Spermatophyta</taxon>
        <taxon>Magnoliopsida</taxon>
        <taxon>eudicotyledons</taxon>
        <taxon>Gunneridae</taxon>
        <taxon>Pentapetalae</taxon>
        <taxon>asterids</taxon>
        <taxon>campanulids</taxon>
        <taxon>Asterales</taxon>
        <taxon>Asteraceae</taxon>
        <taxon>Asteroideae</taxon>
        <taxon>Heliantheae alliance</taxon>
        <taxon>Heliantheae</taxon>
        <taxon>Ambrosia</taxon>
    </lineage>
</organism>
<feature type="non-terminal residue" evidence="3">
    <location>
        <position position="1"/>
    </location>
</feature>
<dbReference type="EMBL" id="JAMZMK010005714">
    <property type="protein sequence ID" value="KAI7752251.1"/>
    <property type="molecule type" value="Genomic_DNA"/>
</dbReference>
<reference evidence="3" key="1">
    <citation type="submission" date="2022-06" db="EMBL/GenBank/DDBJ databases">
        <title>Uncovering the hologenomic basis of an extraordinary plant invasion.</title>
        <authorList>
            <person name="Bieker V.C."/>
            <person name="Martin M.D."/>
            <person name="Gilbert T."/>
            <person name="Hodgins K."/>
            <person name="Battlay P."/>
            <person name="Petersen B."/>
            <person name="Wilson J."/>
        </authorList>
    </citation>
    <scope>NUCLEOTIDE SEQUENCE</scope>
    <source>
        <strain evidence="3">AA19_3_7</strain>
        <tissue evidence="3">Leaf</tissue>
    </source>
</reference>
<dbReference type="Proteomes" id="UP001206925">
    <property type="component" value="Unassembled WGS sequence"/>
</dbReference>
<evidence type="ECO:0000313" key="3">
    <source>
        <dbReference type="EMBL" id="KAI7752251.1"/>
    </source>
</evidence>
<dbReference type="SUPFAM" id="SSF54001">
    <property type="entry name" value="Cysteine proteinases"/>
    <property type="match status" value="1"/>
</dbReference>
<evidence type="ECO:0000313" key="4">
    <source>
        <dbReference type="Proteomes" id="UP001206925"/>
    </source>
</evidence>
<dbReference type="PANTHER" id="PTHR33018">
    <property type="entry name" value="OS10G0338966 PROTEIN-RELATED"/>
    <property type="match status" value="1"/>
</dbReference>
<dbReference type="PANTHER" id="PTHR33018:SF35">
    <property type="entry name" value="ULP1 PROTEASE FAMILY CATALYTIC DOMAIN, PAPAIN-LIKE CYSTEINE PEPTIDASE SUPERFAMILY"/>
    <property type="match status" value="1"/>
</dbReference>
<sequence>KSNFKMSDKKKRGVSKCKKKLTHPDQSKVDFDAKGRAIGKNAARFMSWIGVEFKRRIPYTKVVKDVNPKEYEEIWEYAKETWKIEDDLGKKVTLKKGKSIMRNFRYTLRKKYVKKQKSMDKDKTPIKEIDKSPFDDYDYLDRSVWESFVASVDNEAWKIKSEKAKNSAKQNIDPAHVGRCGFSGLEPHVESRWNQLVSSYPHLDVFGHPGSKLYTVSRARLNPVTKLYELGEDLISNGELTGILKLLYLKEKQLRDDGSNPTMDVIMEVIGKGKQHTGRTRLFSSVIGPTQCLFSEQNKKRNKSEAVETAVGEILGTHDMGPASDSSYSELPEILSIQRCELLHHDDQGVLKVIGMGRVHPTHERFVHGCPMTDGFVKVQVDRVVEGCGSTRLLPESCVSGELEYLEDAKGSFIQWPIKLIKILNKDSPHAEEPSHHFTSTLYRPQFETTPANQQQIIQDERNEYQIYSYALQDEETFNQLLTGKQFSHNTTEHVSFYKPLKPVNADQPTEPVHAYQHPMLVNVNQPTKIVHANQPTEPIHDCQHTKHAAASKPSTEKAKVSKEKTKILKLLEKARLRPQSIYALAQQVAIQSEKALSTVFTSPLGMYEERIQETVEFEAVIQLCVNGWADVCFVHWFTMYLFAAGEREGLNNTAYFHPRYIEGELVLDDSDFVIDHIRSVISFHKDKQWFMAPYLVRKHWVLILLQHHPICKTWKGYIFDSRKELFEQATEQTMTWDMVNCRRQPDGWQCGYCVMMAMHDFVLCNREQMLVNKTTMVRQAEINEFVERTLTVFMSSSGEGEDEEDE</sequence>
<gene>
    <name evidence="3" type="ORF">M8C21_002766</name>
</gene>
<comment type="caution">
    <text evidence="3">The sequence shown here is derived from an EMBL/GenBank/DDBJ whole genome shotgun (WGS) entry which is preliminary data.</text>
</comment>
<feature type="region of interest" description="Disordered" evidence="1">
    <location>
        <begin position="1"/>
        <end position="25"/>
    </location>
</feature>
<proteinExistence type="predicted"/>
<evidence type="ECO:0000259" key="2">
    <source>
        <dbReference type="Pfam" id="PF26133"/>
    </source>
</evidence>
<keyword evidence="4" id="KW-1185">Reference proteome</keyword>